<dbReference type="SUPFAM" id="SSF103359">
    <property type="entry name" value="Suppressor of Fused, N-terminal domain"/>
    <property type="match status" value="1"/>
</dbReference>
<keyword evidence="3" id="KW-1185">Reference proteome</keyword>
<gene>
    <name evidence="2" type="ORF">PACLA_8A058337</name>
</gene>
<keyword evidence="1" id="KW-0963">Cytoplasm</keyword>
<dbReference type="EMBL" id="CACRXK020007689">
    <property type="protein sequence ID" value="CAB4012931.1"/>
    <property type="molecule type" value="Genomic_DNA"/>
</dbReference>
<organism evidence="2 3">
    <name type="scientific">Paramuricea clavata</name>
    <name type="common">Red gorgonian</name>
    <name type="synonym">Violescent sea-whip</name>
    <dbReference type="NCBI Taxonomy" id="317549"/>
    <lineage>
        <taxon>Eukaryota</taxon>
        <taxon>Metazoa</taxon>
        <taxon>Cnidaria</taxon>
        <taxon>Anthozoa</taxon>
        <taxon>Octocorallia</taxon>
        <taxon>Malacalcyonacea</taxon>
        <taxon>Plexauridae</taxon>
        <taxon>Paramuricea</taxon>
    </lineage>
</organism>
<evidence type="ECO:0000313" key="3">
    <source>
        <dbReference type="Proteomes" id="UP001152795"/>
    </source>
</evidence>
<dbReference type="OrthoDB" id="10038834at2759"/>
<sequence>MDLPLPSVPTPPGLAAIYSTLRKAYPEQSNPLQVTALVKYWLGGPDPLDFISMFSNPGNPLHGIPPHWHYVSSGLSDLHGDGRIHEFRGAHGLSGYGFELTFRLKKEPGQMMPPSWPAELMQELAKYVFRTNNTLQIGDHVSWNIPLDRTHSRLQFHNSSNIRQILLAEDPQLTKTQSSLGTLNFVQIVGICDEELHAAQQWNGFSTLELLRRIPYAGGPWLITDMERMESIFELEPSLQEEVTRGLEREGSTLSGVNAKCYWEELKDRGSSNDTNYNNSSSIIQPPRMIDATRNQNFNKFSILPPIDASNMSRQHYKGEATMDRSSACSSATSEISRTRSCRGVCVRLNIEAASLLPLAFRGRLRHGGHFTFQSSNTDIAITLVSASVTGSIATKEHPYSACGNWLQLFVGDELIGKLEKDLDELAHPEEVSLPREYTWPEANLKIVVLPDEQP</sequence>
<accession>A0A6S7J6L3</accession>
<comment type="caution">
    <text evidence="2">The sequence shown here is derived from an EMBL/GenBank/DDBJ whole genome shotgun (WGS) entry which is preliminary data.</text>
</comment>
<dbReference type="Pfam" id="PF05076">
    <property type="entry name" value="SUFU"/>
    <property type="match status" value="1"/>
</dbReference>
<comment type="subcellular location">
    <subcellularLocation>
        <location evidence="1">Cytoplasm</location>
    </subcellularLocation>
    <subcellularLocation>
        <location evidence="1">Nucleus</location>
    </subcellularLocation>
</comment>
<dbReference type="InterPro" id="IPR007768">
    <property type="entry name" value="Suppressor_of_fused"/>
</dbReference>
<dbReference type="InterPro" id="IPR020941">
    <property type="entry name" value="SUFU-like_domain"/>
</dbReference>
<reference evidence="2" key="1">
    <citation type="submission" date="2020-04" db="EMBL/GenBank/DDBJ databases">
        <authorList>
            <person name="Alioto T."/>
            <person name="Alioto T."/>
            <person name="Gomez Garrido J."/>
        </authorList>
    </citation>
    <scope>NUCLEOTIDE SEQUENCE</scope>
    <source>
        <strain evidence="2">A484AB</strain>
    </source>
</reference>
<name>A0A6S7J6L3_PARCT</name>
<dbReference type="InterPro" id="IPR038489">
    <property type="entry name" value="SUFU_C_sf"/>
</dbReference>
<dbReference type="PANTHER" id="PTHR10928">
    <property type="entry name" value="SUPPRESSOR OF FUSED"/>
    <property type="match status" value="1"/>
</dbReference>
<dbReference type="PANTHER" id="PTHR10928:SF2">
    <property type="entry name" value="SUPPRESSOR OF FUSED HOMOLOG"/>
    <property type="match status" value="1"/>
</dbReference>
<dbReference type="Proteomes" id="UP001152795">
    <property type="component" value="Unassembled WGS sequence"/>
</dbReference>
<proteinExistence type="inferred from homology"/>
<protein>
    <recommendedName>
        <fullName evidence="1">Suppressor of fused homolog</fullName>
    </recommendedName>
</protein>
<dbReference type="InterPro" id="IPR016591">
    <property type="entry name" value="Suppressor_of_fused_euk"/>
</dbReference>
<dbReference type="GO" id="GO:0005634">
    <property type="term" value="C:nucleus"/>
    <property type="evidence" value="ECO:0007669"/>
    <property type="project" value="UniProtKB-SubCell"/>
</dbReference>
<evidence type="ECO:0000256" key="1">
    <source>
        <dbReference type="PIRNR" id="PIRNR011844"/>
    </source>
</evidence>
<evidence type="ECO:0000313" key="2">
    <source>
        <dbReference type="EMBL" id="CAB4012931.1"/>
    </source>
</evidence>
<dbReference type="Gene3D" id="3.30.1360.230">
    <property type="entry name" value="Sufu, C-terminal domain"/>
    <property type="match status" value="1"/>
</dbReference>
<dbReference type="InterPro" id="IPR024314">
    <property type="entry name" value="SUFU_C"/>
</dbReference>
<comment type="similarity">
    <text evidence="1">Belongs to the SUFU family.</text>
</comment>
<dbReference type="Pfam" id="PF12470">
    <property type="entry name" value="SUFU_C"/>
    <property type="match status" value="1"/>
</dbReference>
<dbReference type="PIRSF" id="PIRSF011844">
    <property type="entry name" value="Suppressor_of_fused_protein"/>
    <property type="match status" value="1"/>
</dbReference>
<dbReference type="AlphaFoldDB" id="A0A6S7J6L3"/>
<dbReference type="InterPro" id="IPR037181">
    <property type="entry name" value="SUFU_N"/>
</dbReference>
<keyword evidence="1" id="KW-0539">Nucleus</keyword>
<dbReference type="GO" id="GO:0005737">
    <property type="term" value="C:cytoplasm"/>
    <property type="evidence" value="ECO:0007669"/>
    <property type="project" value="UniProtKB-SubCell"/>
</dbReference>